<feature type="compositionally biased region" description="Low complexity" evidence="1">
    <location>
        <begin position="58"/>
        <end position="81"/>
    </location>
</feature>
<feature type="compositionally biased region" description="Low complexity" evidence="1">
    <location>
        <begin position="121"/>
        <end position="146"/>
    </location>
</feature>
<feature type="compositionally biased region" description="Basic and acidic residues" evidence="1">
    <location>
        <begin position="1099"/>
        <end position="1120"/>
    </location>
</feature>
<organism evidence="3 4">
    <name type="scientific">Gymnopilus dilepis</name>
    <dbReference type="NCBI Taxonomy" id="231916"/>
    <lineage>
        <taxon>Eukaryota</taxon>
        <taxon>Fungi</taxon>
        <taxon>Dikarya</taxon>
        <taxon>Basidiomycota</taxon>
        <taxon>Agaricomycotina</taxon>
        <taxon>Agaricomycetes</taxon>
        <taxon>Agaricomycetidae</taxon>
        <taxon>Agaricales</taxon>
        <taxon>Agaricineae</taxon>
        <taxon>Hymenogastraceae</taxon>
        <taxon>Gymnopilus</taxon>
    </lineage>
</organism>
<feature type="compositionally biased region" description="Low complexity" evidence="1">
    <location>
        <begin position="738"/>
        <end position="753"/>
    </location>
</feature>
<evidence type="ECO:0000313" key="3">
    <source>
        <dbReference type="EMBL" id="PPQ73177.1"/>
    </source>
</evidence>
<feature type="compositionally biased region" description="Low complexity" evidence="1">
    <location>
        <begin position="1043"/>
        <end position="1066"/>
    </location>
</feature>
<dbReference type="CDD" id="cd16100">
    <property type="entry name" value="ARID"/>
    <property type="match status" value="1"/>
</dbReference>
<dbReference type="InParanoid" id="A0A409W3T2"/>
<feature type="compositionally biased region" description="Pro residues" evidence="1">
    <location>
        <begin position="966"/>
        <end position="976"/>
    </location>
</feature>
<feature type="compositionally biased region" description="Low complexity" evidence="1">
    <location>
        <begin position="904"/>
        <end position="917"/>
    </location>
</feature>
<feature type="compositionally biased region" description="Basic residues" evidence="1">
    <location>
        <begin position="1025"/>
        <end position="1042"/>
    </location>
</feature>
<accession>A0A409W3T2</accession>
<feature type="compositionally biased region" description="Low complexity" evidence="1">
    <location>
        <begin position="174"/>
        <end position="192"/>
    </location>
</feature>
<dbReference type="InterPro" id="IPR036431">
    <property type="entry name" value="ARID_dom_sf"/>
</dbReference>
<evidence type="ECO:0000256" key="1">
    <source>
        <dbReference type="SAM" id="MobiDB-lite"/>
    </source>
</evidence>
<name>A0A409W3T2_9AGAR</name>
<dbReference type="STRING" id="231916.A0A409W3T2"/>
<feature type="compositionally biased region" description="Polar residues" evidence="1">
    <location>
        <begin position="426"/>
        <end position="451"/>
    </location>
</feature>
<gene>
    <name evidence="3" type="ORF">CVT26_014776</name>
</gene>
<feature type="region of interest" description="Disordered" evidence="1">
    <location>
        <begin position="1168"/>
        <end position="1278"/>
    </location>
</feature>
<dbReference type="OrthoDB" id="1938591at2759"/>
<feature type="compositionally biased region" description="Low complexity" evidence="1">
    <location>
        <begin position="1226"/>
        <end position="1235"/>
    </location>
</feature>
<dbReference type="Proteomes" id="UP000284706">
    <property type="component" value="Unassembled WGS sequence"/>
</dbReference>
<keyword evidence="4" id="KW-1185">Reference proteome</keyword>
<dbReference type="SUPFAM" id="SSF46774">
    <property type="entry name" value="ARID-like"/>
    <property type="match status" value="1"/>
</dbReference>
<dbReference type="Gene3D" id="1.10.150.60">
    <property type="entry name" value="ARID DNA-binding domain"/>
    <property type="match status" value="1"/>
</dbReference>
<feature type="region of interest" description="Disordered" evidence="1">
    <location>
        <begin position="904"/>
        <end position="1120"/>
    </location>
</feature>
<feature type="compositionally biased region" description="Polar residues" evidence="1">
    <location>
        <begin position="1247"/>
        <end position="1257"/>
    </location>
</feature>
<dbReference type="InterPro" id="IPR001606">
    <property type="entry name" value="ARID_dom"/>
</dbReference>
<reference evidence="3 4" key="1">
    <citation type="journal article" date="2018" name="Evol. Lett.">
        <title>Horizontal gene cluster transfer increased hallucinogenic mushroom diversity.</title>
        <authorList>
            <person name="Reynolds H.T."/>
            <person name="Vijayakumar V."/>
            <person name="Gluck-Thaler E."/>
            <person name="Korotkin H.B."/>
            <person name="Matheny P.B."/>
            <person name="Slot J.C."/>
        </authorList>
    </citation>
    <scope>NUCLEOTIDE SEQUENCE [LARGE SCALE GENOMIC DNA]</scope>
    <source>
        <strain evidence="3 4">SRW20</strain>
    </source>
</reference>
<comment type="caution">
    <text evidence="3">The sequence shown here is derived from an EMBL/GenBank/DDBJ whole genome shotgun (WGS) entry which is preliminary data.</text>
</comment>
<protein>
    <recommendedName>
        <fullName evidence="2">ARID domain-containing protein</fullName>
    </recommendedName>
</protein>
<feature type="compositionally biased region" description="Polar residues" evidence="1">
    <location>
        <begin position="278"/>
        <end position="289"/>
    </location>
</feature>
<feature type="compositionally biased region" description="Low complexity" evidence="1">
    <location>
        <begin position="982"/>
        <end position="1024"/>
    </location>
</feature>
<dbReference type="PROSITE" id="PS51011">
    <property type="entry name" value="ARID"/>
    <property type="match status" value="1"/>
</dbReference>
<evidence type="ECO:0000259" key="2">
    <source>
        <dbReference type="PROSITE" id="PS51011"/>
    </source>
</evidence>
<feature type="region of interest" description="Disordered" evidence="1">
    <location>
        <begin position="118"/>
        <end position="196"/>
    </location>
</feature>
<proteinExistence type="predicted"/>
<dbReference type="GO" id="GO:0003677">
    <property type="term" value="F:DNA binding"/>
    <property type="evidence" value="ECO:0007669"/>
    <property type="project" value="InterPro"/>
</dbReference>
<feature type="compositionally biased region" description="Polar residues" evidence="1">
    <location>
        <begin position="371"/>
        <end position="400"/>
    </location>
</feature>
<sequence>MPTCQPQPASLASLPPPSSVLRPSLPQDLFWSPLAVSMADRMNQYPMLSGFPNNPLLQQQQAHQQQQQQQQQIQHQPQDQHPAMSQSQIDQARAWGSIQQFRPQDMNGASAQFAEMLKRTQSQGQAHPARQQQQQQQQPFAMGSQMNPGPPVIGGSAQQPPFHDPSSSHPAAFQNMGGMPQGNPNQPRNPQNILGFQPSSVSRQLELMNMAQNQQPQNGPVNINKFNPQQVPQHQLNQMREREQQQQQFQSAGMNPAAELFSSPAMSNEALRRPSPHPTVQPQGPQQQAHDLPTRAGMLRNYLAQTEIALRGMQQQLSVVRGGPQEHQLVAKIQDIQADMSRKKELLGRMLVALNTQKAKAVENANGGPSGANQQPWISHPQQFEGNPQPSSSQLHPNQIQSSPSLAPSQSQASHLVTQGFVPQRSGPTPQHAGPSQHTASPFNSLPQSMAGQFPFVANNQPPAAGPSQPNQLPMGASQGGNVMSNFGNMPNLNLGMIAPLDKPRFESAYRNFCSKRALKPDARALTIESRQVDLHRLHVEVMKEGGAQKVEQRDIWNIIGGRLGFVQFPGTDTDPAKAGPGVAQQLSNIYKEYLALFEQWYTAQALENSRRTGLPPGQFNPAAGVRPTAFQMQQFVGMSQLSVAELKARGADEKMIQFVEQNRASLQRSYQEQKTFHNKMRTVAQPPGLPAQMSDHAGPQIPRAPVIGPSASFSGSTPGQHTAAAAMARQQYFQQQQLLQQGQQQPQQPAIQGGLMQDPRMPSQQGMQNGPPRIPASLEMVMKYKQEYAANSIPNMRPVEVPVEHRLEFNQVLEHLYRQCSDAEQKLQMLIALVKQEEVIKRMVVIICTAQAQRTMLSTVSNPRYIVAFETLKNMSAEMTRIMDYFNTSVNVLRQRTIASQMQGQGVQGPVPVQAPSLAGTSSIAPPMPVMGMQDMGSQNRPPVAQLPMPAGVPTQQQRQLPSTLQPPPVLQPPPLKRKQPQVASSSNNAASSPSPAPASTPAANAATPTATASSPPAVPTKSPKTRAPPKPKAAPKRRPSKATPASAATPEAAQPAASSSTPSSKRPREEDSPLPAVEASGSTSSAPANEPSPPKRVKTEWESPPTEEMKKKDEVVENIKSEDDATTFFVEQMTDFIKNAGDEGQSSLTSGISETLDLLLKAYGSVPDGTDGGALMGGETSGSSLKEATPPPGASTDFDEFFDFSFGFAEDDDPSKAPTPDLVSSSSANPSPESNHESDVAHHMFSSNGSSSTSDVKTEDTVDSLRLGPWKNIDGGEGAYYQTNEWKWDSPMSSLDQPWAIFNS</sequence>
<feature type="region of interest" description="Disordered" evidence="1">
    <location>
        <begin position="363"/>
        <end position="480"/>
    </location>
</feature>
<dbReference type="Pfam" id="PF01388">
    <property type="entry name" value="ARID"/>
    <property type="match status" value="1"/>
</dbReference>
<feature type="compositionally biased region" description="Polar residues" evidence="1">
    <location>
        <begin position="458"/>
        <end position="472"/>
    </location>
</feature>
<feature type="compositionally biased region" description="Low complexity" evidence="1">
    <location>
        <begin position="401"/>
        <end position="414"/>
    </location>
</feature>
<evidence type="ECO:0000313" key="4">
    <source>
        <dbReference type="Proteomes" id="UP000284706"/>
    </source>
</evidence>
<dbReference type="EMBL" id="NHYE01005419">
    <property type="protein sequence ID" value="PPQ73177.1"/>
    <property type="molecule type" value="Genomic_DNA"/>
</dbReference>
<feature type="region of interest" description="Disordered" evidence="1">
    <location>
        <begin position="267"/>
        <end position="290"/>
    </location>
</feature>
<feature type="compositionally biased region" description="Gly residues" evidence="1">
    <location>
        <begin position="1172"/>
        <end position="1182"/>
    </location>
</feature>
<feature type="domain" description="ARID" evidence="2">
    <location>
        <begin position="500"/>
        <end position="603"/>
    </location>
</feature>
<dbReference type="SMART" id="SM01014">
    <property type="entry name" value="ARID"/>
    <property type="match status" value="1"/>
</dbReference>
<dbReference type="SMART" id="SM00501">
    <property type="entry name" value="BRIGHT"/>
    <property type="match status" value="1"/>
</dbReference>
<feature type="region of interest" description="Disordered" evidence="1">
    <location>
        <begin position="738"/>
        <end position="775"/>
    </location>
</feature>
<feature type="region of interest" description="Disordered" evidence="1">
    <location>
        <begin position="46"/>
        <end position="90"/>
    </location>
</feature>